<feature type="domain" description="Reverse transcriptase zinc-binding" evidence="1">
    <location>
        <begin position="110"/>
        <end position="194"/>
    </location>
</feature>
<keyword evidence="2" id="KW-1185">Reference proteome</keyword>
<dbReference type="InParanoid" id="A0A1U8Q8K7"/>
<dbReference type="PANTHER" id="PTHR36617">
    <property type="entry name" value="PROTEIN, PUTATIVE-RELATED"/>
    <property type="match status" value="1"/>
</dbReference>
<evidence type="ECO:0000313" key="3">
    <source>
        <dbReference type="RefSeq" id="XP_019055113.1"/>
    </source>
</evidence>
<dbReference type="AlphaFoldDB" id="A0A1U8Q8K7"/>
<dbReference type="STRING" id="4432.A0A1U8Q8K7"/>
<gene>
    <name evidence="3" type="primary">LOC104608153</name>
</gene>
<sequence>MAYNKDFRDLTSFVVGDGSKIRFWEDEWCGVGKLCELYLRLYKLSDAEITIGECYERRENQLIWSQQFRRPLLDREVEECILLLEKLEGIKPAFQQREKLWWKEGKNSKFTVKPCYMALSSSISASSHIKGTWENPVPPRVEALAWLVAMDSVLTVDHLKSRGFSMANRCCLCEGQEEDATHLFICCKFSSFLWKVFTSMFGASDFHPTLITEIFSTWPRLSGSKKVNLLWRCILFAIYWNIWKEMNRRIFEDKAFNMDKIVAAVGRSVVDWLLILPEFSQAEREDFVIRLGEFLDF</sequence>
<protein>
    <submittedName>
        <fullName evidence="3">Uncharacterized protein LOC104608153</fullName>
    </submittedName>
</protein>
<dbReference type="Pfam" id="PF13966">
    <property type="entry name" value="zf-RVT"/>
    <property type="match status" value="1"/>
</dbReference>
<reference evidence="3" key="1">
    <citation type="submission" date="2025-08" db="UniProtKB">
        <authorList>
            <consortium name="RefSeq"/>
        </authorList>
    </citation>
    <scope>IDENTIFICATION</scope>
</reference>
<dbReference type="GeneID" id="104608153"/>
<proteinExistence type="predicted"/>
<dbReference type="Proteomes" id="UP000189703">
    <property type="component" value="Unplaced"/>
</dbReference>
<dbReference type="PANTHER" id="PTHR36617:SF15">
    <property type="entry name" value="REVERSE TRANSCRIPTASE ZINC-BINDING DOMAIN-CONTAINING PROTEIN"/>
    <property type="match status" value="1"/>
</dbReference>
<name>A0A1U8Q8K7_NELNU</name>
<evidence type="ECO:0000313" key="2">
    <source>
        <dbReference type="Proteomes" id="UP000189703"/>
    </source>
</evidence>
<dbReference type="RefSeq" id="XP_019055113.1">
    <property type="nucleotide sequence ID" value="XM_019199568.1"/>
</dbReference>
<accession>A0A1U8Q8K7</accession>
<dbReference type="OMA" id="CYERREN"/>
<evidence type="ECO:0000259" key="1">
    <source>
        <dbReference type="Pfam" id="PF13966"/>
    </source>
</evidence>
<dbReference type="OrthoDB" id="1937542at2759"/>
<dbReference type="KEGG" id="nnu:104608153"/>
<organism evidence="2 3">
    <name type="scientific">Nelumbo nucifera</name>
    <name type="common">Sacred lotus</name>
    <dbReference type="NCBI Taxonomy" id="4432"/>
    <lineage>
        <taxon>Eukaryota</taxon>
        <taxon>Viridiplantae</taxon>
        <taxon>Streptophyta</taxon>
        <taxon>Embryophyta</taxon>
        <taxon>Tracheophyta</taxon>
        <taxon>Spermatophyta</taxon>
        <taxon>Magnoliopsida</taxon>
        <taxon>Proteales</taxon>
        <taxon>Nelumbonaceae</taxon>
        <taxon>Nelumbo</taxon>
    </lineage>
</organism>
<dbReference type="InterPro" id="IPR026960">
    <property type="entry name" value="RVT-Znf"/>
</dbReference>
<dbReference type="eggNOG" id="KOG1075">
    <property type="taxonomic scope" value="Eukaryota"/>
</dbReference>